<dbReference type="GO" id="GO:0006357">
    <property type="term" value="P:regulation of transcription by RNA polymerase II"/>
    <property type="evidence" value="ECO:0007669"/>
    <property type="project" value="TreeGrafter"/>
</dbReference>
<feature type="compositionally biased region" description="Basic and acidic residues" evidence="6">
    <location>
        <begin position="684"/>
        <end position="699"/>
    </location>
</feature>
<dbReference type="GO" id="GO:0003682">
    <property type="term" value="F:chromatin binding"/>
    <property type="evidence" value="ECO:0007669"/>
    <property type="project" value="TreeGrafter"/>
</dbReference>
<feature type="compositionally biased region" description="Pro residues" evidence="6">
    <location>
        <begin position="1201"/>
        <end position="1212"/>
    </location>
</feature>
<dbReference type="HOGENOM" id="CLU_269680_0_0_1"/>
<feature type="compositionally biased region" description="Basic and acidic residues" evidence="6">
    <location>
        <begin position="875"/>
        <end position="886"/>
    </location>
</feature>
<dbReference type="InterPro" id="IPR036388">
    <property type="entry name" value="WH-like_DNA-bd_sf"/>
</dbReference>
<feature type="active site" description="Proton donor/acceptor" evidence="5">
    <location>
        <position position="420"/>
    </location>
</feature>
<name>E3MHJ8_CAERE</name>
<feature type="compositionally biased region" description="Pro residues" evidence="6">
    <location>
        <begin position="903"/>
        <end position="916"/>
    </location>
</feature>
<feature type="compositionally biased region" description="Low complexity" evidence="6">
    <location>
        <begin position="1179"/>
        <end position="1200"/>
    </location>
</feature>
<feature type="compositionally biased region" description="Low complexity" evidence="6">
    <location>
        <begin position="999"/>
        <end position="1011"/>
    </location>
</feature>
<feature type="non-terminal residue" evidence="8">
    <location>
        <position position="1212"/>
    </location>
</feature>
<accession>E3MHJ8</accession>
<feature type="compositionally biased region" description="Acidic residues" evidence="6">
    <location>
        <begin position="957"/>
        <end position="967"/>
    </location>
</feature>
<dbReference type="InterPro" id="IPR016181">
    <property type="entry name" value="Acyl_CoA_acyltransferase"/>
</dbReference>
<dbReference type="PANTHER" id="PTHR10615:SF217">
    <property type="entry name" value="HISTONE ACETYLTRANSFERASE"/>
    <property type="match status" value="1"/>
</dbReference>
<feature type="compositionally biased region" description="Basic and acidic residues" evidence="6">
    <location>
        <begin position="710"/>
        <end position="724"/>
    </location>
</feature>
<dbReference type="InterPro" id="IPR040706">
    <property type="entry name" value="Zf-MYST"/>
</dbReference>
<feature type="compositionally biased region" description="Low complexity" evidence="6">
    <location>
        <begin position="100"/>
        <end position="111"/>
    </location>
</feature>
<proteinExistence type="inferred from homology"/>
<dbReference type="InterPro" id="IPR050603">
    <property type="entry name" value="MYST_HAT"/>
</dbReference>
<evidence type="ECO:0000256" key="1">
    <source>
        <dbReference type="ARBA" id="ARBA00010107"/>
    </source>
</evidence>
<keyword evidence="4" id="KW-0007">Acetylation</keyword>
<dbReference type="InterPro" id="IPR002717">
    <property type="entry name" value="HAT_MYST-type"/>
</dbReference>
<dbReference type="Gene3D" id="3.40.630.30">
    <property type="match status" value="1"/>
</dbReference>
<dbReference type="EC" id="2.3.1.48" evidence="2"/>
<gene>
    <name evidence="8" type="primary">Cre-lsy-12</name>
    <name evidence="8" type="ORF">CRE_22791</name>
</gene>
<dbReference type="Pfam" id="PF17772">
    <property type="entry name" value="zf-MYST"/>
    <property type="match status" value="1"/>
</dbReference>
<feature type="compositionally biased region" description="Polar residues" evidence="6">
    <location>
        <begin position="144"/>
        <end position="155"/>
    </location>
</feature>
<dbReference type="SUPFAM" id="SSF55729">
    <property type="entry name" value="Acyl-CoA N-acyltransferases (Nat)"/>
    <property type="match status" value="1"/>
</dbReference>
<dbReference type="GO" id="GO:0005634">
    <property type="term" value="C:nucleus"/>
    <property type="evidence" value="ECO:0007669"/>
    <property type="project" value="TreeGrafter"/>
</dbReference>
<evidence type="ECO:0000256" key="4">
    <source>
        <dbReference type="ARBA" id="ARBA00022990"/>
    </source>
</evidence>
<feature type="region of interest" description="Disordered" evidence="6">
    <location>
        <begin position="684"/>
        <end position="1104"/>
    </location>
</feature>
<protein>
    <recommendedName>
        <fullName evidence="2">histone acetyltransferase</fullName>
        <ecNumber evidence="2">2.3.1.48</ecNumber>
    </recommendedName>
</protein>
<dbReference type="FunFam" id="3.40.630.30:FF:000002">
    <property type="entry name" value="Histone acetyltransferase"/>
    <property type="match status" value="1"/>
</dbReference>
<feature type="compositionally biased region" description="Polar residues" evidence="6">
    <location>
        <begin position="751"/>
        <end position="763"/>
    </location>
</feature>
<evidence type="ECO:0000259" key="7">
    <source>
        <dbReference type="PROSITE" id="PS51726"/>
    </source>
</evidence>
<dbReference type="GO" id="GO:0070776">
    <property type="term" value="C:MOZ/MORF histone acetyltransferase complex"/>
    <property type="evidence" value="ECO:0007669"/>
    <property type="project" value="TreeGrafter"/>
</dbReference>
<evidence type="ECO:0000313" key="8">
    <source>
        <dbReference type="EMBL" id="EFP01989.1"/>
    </source>
</evidence>
<feature type="compositionally biased region" description="Basic residues" evidence="6">
    <location>
        <begin position="126"/>
        <end position="142"/>
    </location>
</feature>
<comment type="similarity">
    <text evidence="1">Belongs to the MYST (SAS/MOZ) family.</text>
</comment>
<dbReference type="Proteomes" id="UP000008281">
    <property type="component" value="Unassembled WGS sequence"/>
</dbReference>
<dbReference type="eggNOG" id="KOG2747">
    <property type="taxonomic scope" value="Eukaryota"/>
</dbReference>
<feature type="compositionally biased region" description="Polar residues" evidence="6">
    <location>
        <begin position="890"/>
        <end position="901"/>
    </location>
</feature>
<sequence length="1212" mass="135341">MSSTATKRRNTNNSRCASLLMASTTPTVTRKSALVDSDDDDDDDEMSSNGESSELAAHRSRTPRGRYSPMLDERNRRTNSRMSALSIDTHRNTDLNADGSAPSSSSAASSAFLTPDINRPPPPTVSHKKRAPHSTGRRKKMRNYPSSSAQNSQGETELDSDDEDQRDTDNMSICNDDDSYKIFVAIALYRTWERCSVERACNKVHESEVPSNNRKKFQESQITVQGECEFSKSEIAEIFKKGDQQARLPERIQIGTVIMKTWYGSPFPAEFINVRQLYICEFCFFYARSDLIMQNHAKRCKLRAPPGVEIYRKDDVSVFEVDGRRQKSYCQTLCLISRMFLESKTVFYDTEPFFFYVATKNDAHGCHFTGYFSKEKYEPDVNNLSCIMTLPCYQDQGYGRFLIDLSYALSRREGWNGGPEQPLSDLGKKAYGGYWKNTIAVSLVKMKDRIEYGGRGICIGGEQNVRNIANDTGINSHDVLSVVCSLGWAKIVDPKNGGKVCTLEWDVDWDVCHAIDEQRRKAGGGGKTQFDEKCLDTSKLQFRHSTDMRNLRLARILISSAPRESNPCGNTKDIHKETGVETAKNEATHGRISRIDERGDRRRRATPSEKSSEDTDSHDGGNGGGDADEFELSDWIREKKTCDRSVIDDVIDDELRSRGHNRTTAGRNLKLELTRKVKVPTEVREITDDDETQRVEDKKSHKKRKSFTRCADDVPDPQKRHEGTPDDDDQPGPSTSKSLGRRPRSTREQVESTASASSEQKTPNGRGRYRRRRGGKAEDSDDEPTEDEAVSTDEEAELTTTPRPHQAPEKGKPRGRKPGKKRKSVSGKKFPPNFGVREDKKTTEVVESEEEKVEKKQEEAELEKTTAGSEAEEIDLLHDAIDEDMMKNYNIGTPESYHSNSPSPAPPPEMPPPQEPPVEEDPPLLISEVNNLTVAEPVEPMDEGQPTAPPPLIADTFGDDDDDDDDVPPNLSPQYEKNEVHEEEVEMAQVAPQAPPPQQHQTPNQHSHNSHNGIHQEESYHDSMSVAGTSSIHVTPQMMPGEMSHHYSQPNSHQQVTTPGSGGIPSCGGPATTVPQSTYSTPEQQTQQFMSPQMAGMPASVSSVHSVHNNNSMEMVGGPASLQQHTPQQQYDIMGQMPQQDNNGMVVNNVSAMDQMMQQHAFNSPPMPMVVPQQPPQQPSQQQVPPQQQQQPQVQQQQAPQVPPTIPAPATT</sequence>
<feature type="compositionally biased region" description="Acidic residues" evidence="6">
    <location>
        <begin position="156"/>
        <end position="166"/>
    </location>
</feature>
<evidence type="ECO:0000256" key="3">
    <source>
        <dbReference type="ARBA" id="ARBA00022679"/>
    </source>
</evidence>
<feature type="compositionally biased region" description="Basic and acidic residues" evidence="6">
    <location>
        <begin position="852"/>
        <end position="864"/>
    </location>
</feature>
<dbReference type="OrthoDB" id="5875435at2759"/>
<feature type="compositionally biased region" description="Basic residues" evidence="6">
    <location>
        <begin position="813"/>
        <end position="826"/>
    </location>
</feature>
<dbReference type="GO" id="GO:0010484">
    <property type="term" value="F:histone H3 acetyltransferase activity"/>
    <property type="evidence" value="ECO:0007669"/>
    <property type="project" value="TreeGrafter"/>
</dbReference>
<dbReference type="EMBL" id="DS268445">
    <property type="protein sequence ID" value="EFP01989.1"/>
    <property type="molecule type" value="Genomic_DNA"/>
</dbReference>
<evidence type="ECO:0000256" key="2">
    <source>
        <dbReference type="ARBA" id="ARBA00013184"/>
    </source>
</evidence>
<feature type="region of interest" description="Disordered" evidence="6">
    <location>
        <begin position="562"/>
        <end position="630"/>
    </location>
</feature>
<dbReference type="PANTHER" id="PTHR10615">
    <property type="entry name" value="HISTONE ACETYLTRANSFERASE"/>
    <property type="match status" value="1"/>
</dbReference>
<dbReference type="GO" id="GO:0003712">
    <property type="term" value="F:transcription coregulator activity"/>
    <property type="evidence" value="ECO:0007669"/>
    <property type="project" value="TreeGrafter"/>
</dbReference>
<feature type="compositionally biased region" description="Polar residues" evidence="6">
    <location>
        <begin position="1073"/>
        <end position="1091"/>
    </location>
</feature>
<feature type="domain" description="MYST-type HAT" evidence="7">
    <location>
        <begin position="244"/>
        <end position="507"/>
    </location>
</feature>
<feature type="compositionally biased region" description="Polar residues" evidence="6">
    <location>
        <begin position="1046"/>
        <end position="1058"/>
    </location>
</feature>
<dbReference type="InParanoid" id="E3MHJ8"/>
<feature type="region of interest" description="Disordered" evidence="6">
    <location>
        <begin position="1"/>
        <end position="172"/>
    </location>
</feature>
<feature type="compositionally biased region" description="Acidic residues" evidence="6">
    <location>
        <begin position="36"/>
        <end position="46"/>
    </location>
</feature>
<organism evidence="9">
    <name type="scientific">Caenorhabditis remanei</name>
    <name type="common">Caenorhabditis vulgaris</name>
    <dbReference type="NCBI Taxonomy" id="31234"/>
    <lineage>
        <taxon>Eukaryota</taxon>
        <taxon>Metazoa</taxon>
        <taxon>Ecdysozoa</taxon>
        <taxon>Nematoda</taxon>
        <taxon>Chromadorea</taxon>
        <taxon>Rhabditida</taxon>
        <taxon>Rhabditina</taxon>
        <taxon>Rhabditomorpha</taxon>
        <taxon>Rhabditoidea</taxon>
        <taxon>Rhabditidae</taxon>
        <taxon>Peloderinae</taxon>
        <taxon>Caenorhabditis</taxon>
    </lineage>
</organism>
<feature type="compositionally biased region" description="Polar residues" evidence="6">
    <location>
        <begin position="11"/>
        <end position="30"/>
    </location>
</feature>
<feature type="region of interest" description="Disordered" evidence="6">
    <location>
        <begin position="1162"/>
        <end position="1212"/>
    </location>
</feature>
<dbReference type="FunCoup" id="E3MHJ8">
    <property type="interactions" value="15"/>
</dbReference>
<evidence type="ECO:0000256" key="5">
    <source>
        <dbReference type="PIRSR" id="PIRSR602717-51"/>
    </source>
</evidence>
<dbReference type="Gene3D" id="1.10.10.10">
    <property type="entry name" value="Winged helix-like DNA-binding domain superfamily/Winged helix DNA-binding domain"/>
    <property type="match status" value="1"/>
</dbReference>
<keyword evidence="9" id="KW-1185">Reference proteome</keyword>
<keyword evidence="3" id="KW-0808">Transferase</keyword>
<feature type="compositionally biased region" description="Acidic residues" evidence="6">
    <location>
        <begin position="779"/>
        <end position="797"/>
    </location>
</feature>
<feature type="compositionally biased region" description="Basic and acidic residues" evidence="6">
    <location>
        <begin position="572"/>
        <end position="619"/>
    </location>
</feature>
<dbReference type="PROSITE" id="PS51726">
    <property type="entry name" value="MYST_HAT"/>
    <property type="match status" value="1"/>
</dbReference>
<evidence type="ECO:0000313" key="9">
    <source>
        <dbReference type="Proteomes" id="UP000008281"/>
    </source>
</evidence>
<reference evidence="8" key="1">
    <citation type="submission" date="2007-07" db="EMBL/GenBank/DDBJ databases">
        <title>PCAP assembly of the Caenorhabditis remanei genome.</title>
        <authorList>
            <consortium name="The Caenorhabditis remanei Sequencing Consortium"/>
            <person name="Wilson R.K."/>
        </authorList>
    </citation>
    <scope>NUCLEOTIDE SEQUENCE [LARGE SCALE GENOMIC DNA]</scope>
    <source>
        <strain evidence="8">PB4641</strain>
    </source>
</reference>
<dbReference type="Pfam" id="PF01853">
    <property type="entry name" value="MOZ_SAS"/>
    <property type="match status" value="1"/>
</dbReference>
<dbReference type="STRING" id="31234.E3MHJ8"/>
<dbReference type="Gene3D" id="3.30.60.60">
    <property type="entry name" value="N-acetyl transferase-like"/>
    <property type="match status" value="1"/>
</dbReference>
<evidence type="ECO:0000256" key="6">
    <source>
        <dbReference type="SAM" id="MobiDB-lite"/>
    </source>
</evidence>
<feature type="compositionally biased region" description="Pro residues" evidence="6">
    <location>
        <begin position="1165"/>
        <end position="1178"/>
    </location>
</feature>
<feature type="compositionally biased region" description="Basic residues" evidence="6">
    <location>
        <begin position="1"/>
        <end position="10"/>
    </location>
</feature>
<dbReference type="AlphaFoldDB" id="E3MHJ8"/>
<dbReference type="FunFam" id="3.30.60.60:FF:000007">
    <property type="entry name" value="Histone acetyltransferase"/>
    <property type="match status" value="1"/>
</dbReference>